<reference evidence="3" key="2">
    <citation type="journal article" date="2021" name="PeerJ">
        <title>Extensive microbial diversity within the chicken gut microbiome revealed by metagenomics and culture.</title>
        <authorList>
            <person name="Gilroy R."/>
            <person name="Ravi A."/>
            <person name="Getino M."/>
            <person name="Pursley I."/>
            <person name="Horton D.L."/>
            <person name="Alikhan N.F."/>
            <person name="Baker D."/>
            <person name="Gharbi K."/>
            <person name="Hall N."/>
            <person name="Watson M."/>
            <person name="Adriaenssens E.M."/>
            <person name="Foster-Nyarko E."/>
            <person name="Jarju S."/>
            <person name="Secka A."/>
            <person name="Antonio M."/>
            <person name="Oren A."/>
            <person name="Chaudhuri R.R."/>
            <person name="La Ragione R."/>
            <person name="Hildebrand F."/>
            <person name="Pallen M.J."/>
        </authorList>
    </citation>
    <scope>NUCLEOTIDE SEQUENCE</scope>
    <source>
        <strain evidence="3">CHK191-8634</strain>
    </source>
</reference>
<evidence type="ECO:0000256" key="2">
    <source>
        <dbReference type="SAM" id="SignalP"/>
    </source>
</evidence>
<dbReference type="EMBL" id="DVMR01000015">
    <property type="protein sequence ID" value="HIU42969.1"/>
    <property type="molecule type" value="Genomic_DNA"/>
</dbReference>
<dbReference type="Proteomes" id="UP000824073">
    <property type="component" value="Unassembled WGS sequence"/>
</dbReference>
<name>A0A9D1LKC5_9CLOT</name>
<evidence type="ECO:0000256" key="1">
    <source>
        <dbReference type="SAM" id="MobiDB-lite"/>
    </source>
</evidence>
<dbReference type="Pfam" id="PF12889">
    <property type="entry name" value="DUF3829"/>
    <property type="match status" value="1"/>
</dbReference>
<evidence type="ECO:0000313" key="4">
    <source>
        <dbReference type="Proteomes" id="UP000824073"/>
    </source>
</evidence>
<feature type="region of interest" description="Disordered" evidence="1">
    <location>
        <begin position="29"/>
        <end position="78"/>
    </location>
</feature>
<sequence>MNKPHPSRRRASLAALLFALLLALSGCSEQDGTTTKPDEPSKSQASDPADTTPTDGTTSDGDTDPADDTASSAQDEIDPETMDLIKYNIYVEMNNYMVDMLDTIDSYYTVVEFADEFAFVPDSGYDYKYDISPYDSSIVDDALMVAEMEPAYETLDTLTLEIAEPMRTLMDTFSDIYSCSDFADNQYAKAKEFHSAVQANAVSFADLAYQYMDAISVMGRERTEEEEQSMLENGQIICYNASHAITVAREILDECYAQDVYDDNIETLDLTPIRPLYDELVATVNAFNEATADNNQLMQESLSSSTPMYGLLDSLVQAVDWMIQQVESGTPIQDPGLEYLGGIIHIEVVLSDCIDQYNSVFTE</sequence>
<dbReference type="PROSITE" id="PS51257">
    <property type="entry name" value="PROKAR_LIPOPROTEIN"/>
    <property type="match status" value="1"/>
</dbReference>
<reference evidence="3" key="1">
    <citation type="submission" date="2020-10" db="EMBL/GenBank/DDBJ databases">
        <authorList>
            <person name="Gilroy R."/>
        </authorList>
    </citation>
    <scope>NUCLEOTIDE SEQUENCE</scope>
    <source>
        <strain evidence="3">CHK191-8634</strain>
    </source>
</reference>
<keyword evidence="2" id="KW-0732">Signal</keyword>
<feature type="chain" id="PRO_5039589545" evidence="2">
    <location>
        <begin position="31"/>
        <end position="363"/>
    </location>
</feature>
<organism evidence="3 4">
    <name type="scientific">Candidatus Ventrousia excrementavium</name>
    <dbReference type="NCBI Taxonomy" id="2840961"/>
    <lineage>
        <taxon>Bacteria</taxon>
        <taxon>Bacillati</taxon>
        <taxon>Bacillota</taxon>
        <taxon>Clostridia</taxon>
        <taxon>Eubacteriales</taxon>
        <taxon>Clostridiaceae</taxon>
        <taxon>Clostridiaceae incertae sedis</taxon>
        <taxon>Candidatus Ventrousia</taxon>
    </lineage>
</organism>
<comment type="caution">
    <text evidence="3">The sequence shown here is derived from an EMBL/GenBank/DDBJ whole genome shotgun (WGS) entry which is preliminary data.</text>
</comment>
<dbReference type="InterPro" id="IPR024291">
    <property type="entry name" value="DUF3829"/>
</dbReference>
<dbReference type="AlphaFoldDB" id="A0A9D1LKC5"/>
<gene>
    <name evidence="3" type="ORF">IAB67_01575</name>
</gene>
<accession>A0A9D1LKC5</accession>
<protein>
    <submittedName>
        <fullName evidence="3">DUF3829 domain-containing protein</fullName>
    </submittedName>
</protein>
<proteinExistence type="predicted"/>
<feature type="compositionally biased region" description="Low complexity" evidence="1">
    <location>
        <begin position="45"/>
        <end position="60"/>
    </location>
</feature>
<evidence type="ECO:0000313" key="3">
    <source>
        <dbReference type="EMBL" id="HIU42969.1"/>
    </source>
</evidence>
<feature type="signal peptide" evidence="2">
    <location>
        <begin position="1"/>
        <end position="30"/>
    </location>
</feature>